<dbReference type="Gene3D" id="3.40.1190.20">
    <property type="match status" value="2"/>
</dbReference>
<reference evidence="2 3" key="1">
    <citation type="journal article" date="2021" name="Nat. Plants">
        <title>The Taxus genome provides insights into paclitaxel biosynthesis.</title>
        <authorList>
            <person name="Xiong X."/>
            <person name="Gou J."/>
            <person name="Liao Q."/>
            <person name="Li Y."/>
            <person name="Zhou Q."/>
            <person name="Bi G."/>
            <person name="Li C."/>
            <person name="Du R."/>
            <person name="Wang X."/>
            <person name="Sun T."/>
            <person name="Guo L."/>
            <person name="Liang H."/>
            <person name="Lu P."/>
            <person name="Wu Y."/>
            <person name="Zhang Z."/>
            <person name="Ro D.K."/>
            <person name="Shang Y."/>
            <person name="Huang S."/>
            <person name="Yan J."/>
        </authorList>
    </citation>
    <scope>NUCLEOTIDE SEQUENCE [LARGE SCALE GENOMIC DNA]</scope>
    <source>
        <strain evidence="2">Ta-2019</strain>
    </source>
</reference>
<feature type="non-terminal residue" evidence="2">
    <location>
        <position position="1"/>
    </location>
</feature>
<dbReference type="OMA" id="YPKETIA"/>
<dbReference type="PANTHER" id="PTHR47098:SF2">
    <property type="entry name" value="PROTEIN MAK32"/>
    <property type="match status" value="1"/>
</dbReference>
<dbReference type="InterPro" id="IPR029056">
    <property type="entry name" value="Ribokinase-like"/>
</dbReference>
<proteinExistence type="predicted"/>
<gene>
    <name evidence="2" type="ORF">KI387_029387</name>
</gene>
<protein>
    <recommendedName>
        <fullName evidence="1">Carbohydrate kinase PfkB domain-containing protein</fullName>
    </recommendedName>
</protein>
<feature type="domain" description="Carbohydrate kinase PfkB" evidence="1">
    <location>
        <begin position="108"/>
        <end position="251"/>
    </location>
</feature>
<name>A0AA38CCW9_TAXCH</name>
<dbReference type="PANTHER" id="PTHR47098">
    <property type="entry name" value="PROTEIN MAK32"/>
    <property type="match status" value="1"/>
</dbReference>
<dbReference type="Proteomes" id="UP000824469">
    <property type="component" value="Unassembled WGS sequence"/>
</dbReference>
<organism evidence="2 3">
    <name type="scientific">Taxus chinensis</name>
    <name type="common">Chinese yew</name>
    <name type="synonym">Taxus wallichiana var. chinensis</name>
    <dbReference type="NCBI Taxonomy" id="29808"/>
    <lineage>
        <taxon>Eukaryota</taxon>
        <taxon>Viridiplantae</taxon>
        <taxon>Streptophyta</taxon>
        <taxon>Embryophyta</taxon>
        <taxon>Tracheophyta</taxon>
        <taxon>Spermatophyta</taxon>
        <taxon>Pinopsida</taxon>
        <taxon>Pinidae</taxon>
        <taxon>Conifers II</taxon>
        <taxon>Cupressales</taxon>
        <taxon>Taxaceae</taxon>
        <taxon>Taxus</taxon>
    </lineage>
</organism>
<keyword evidence="3" id="KW-1185">Reference proteome</keyword>
<dbReference type="InterPro" id="IPR011611">
    <property type="entry name" value="PfkB_dom"/>
</dbReference>
<dbReference type="AlphaFoldDB" id="A0AA38CCW9"/>
<dbReference type="SUPFAM" id="SSF53613">
    <property type="entry name" value="Ribokinase-like"/>
    <property type="match status" value="1"/>
</dbReference>
<dbReference type="Pfam" id="PF00294">
    <property type="entry name" value="PfkB"/>
    <property type="match status" value="1"/>
</dbReference>
<dbReference type="EMBL" id="JAHRHJ020000010">
    <property type="protein sequence ID" value="KAH9297705.1"/>
    <property type="molecule type" value="Genomic_DNA"/>
</dbReference>
<evidence type="ECO:0000259" key="1">
    <source>
        <dbReference type="Pfam" id="PF00294"/>
    </source>
</evidence>
<evidence type="ECO:0000313" key="2">
    <source>
        <dbReference type="EMBL" id="KAH9297705.1"/>
    </source>
</evidence>
<sequence>MDLVTFTVIIDDIVYPDGHTCMACLGGGGPQTAFGAKIWADDANNIGIASGIGSDFPCPCKRWLEDMGIDLSGLLMWSSPTLRAWQILELDGLRTQVWRITMGDEVLDMLRPPLSSLPMMYRELVSSGNIFSSNEKEAASLVGPGSPMEMIERIAELGAEVVTLRRGPFGSIVHRSDTRETWEIPAFHAICAPQKSSLQGKNMMEKVVDPTGCGNTFCGAFAMGWWKTRDLLTAGLWGSIAASFMAEYEGVPPPPLSNWRKQAQ</sequence>
<comment type="caution">
    <text evidence="2">The sequence shown here is derived from an EMBL/GenBank/DDBJ whole genome shotgun (WGS) entry which is preliminary data.</text>
</comment>
<accession>A0AA38CCW9</accession>
<evidence type="ECO:0000313" key="3">
    <source>
        <dbReference type="Proteomes" id="UP000824469"/>
    </source>
</evidence>